<dbReference type="CDD" id="cd17574">
    <property type="entry name" value="REC_OmpR"/>
    <property type="match status" value="1"/>
</dbReference>
<reference evidence="10" key="1">
    <citation type="submission" date="2018-04" db="EMBL/GenBank/DDBJ databases">
        <authorList>
            <person name="Cornet L."/>
        </authorList>
    </citation>
    <scope>NUCLEOTIDE SEQUENCE [LARGE SCALE GENOMIC DNA]</scope>
</reference>
<evidence type="ECO:0000259" key="7">
    <source>
        <dbReference type="PROSITE" id="PS50109"/>
    </source>
</evidence>
<dbReference type="InterPro" id="IPR001789">
    <property type="entry name" value="Sig_transdc_resp-reg_receiver"/>
</dbReference>
<gene>
    <name evidence="9" type="ORF">DCF17_04425</name>
</gene>
<name>A0A2W4YBV3_9CYAN</name>
<dbReference type="SMART" id="SM00387">
    <property type="entry name" value="HATPase_c"/>
    <property type="match status" value="1"/>
</dbReference>
<keyword evidence="4" id="KW-0418">Kinase</keyword>
<dbReference type="Pfam" id="PF00072">
    <property type="entry name" value="Response_reg"/>
    <property type="match status" value="1"/>
</dbReference>
<dbReference type="Proteomes" id="UP000249081">
    <property type="component" value="Unassembled WGS sequence"/>
</dbReference>
<dbReference type="EMBL" id="QBMN01000019">
    <property type="protein sequence ID" value="PZO44315.1"/>
    <property type="molecule type" value="Genomic_DNA"/>
</dbReference>
<dbReference type="InterPro" id="IPR011006">
    <property type="entry name" value="CheY-like_superfamily"/>
</dbReference>
<evidence type="ECO:0000313" key="9">
    <source>
        <dbReference type="EMBL" id="PZO44315.1"/>
    </source>
</evidence>
<dbReference type="PROSITE" id="PS50110">
    <property type="entry name" value="RESPONSE_REGULATORY"/>
    <property type="match status" value="1"/>
</dbReference>
<sequence length="361" mass="39969">MAKILVIEDEAGVRDSIVDILNAEDFIVDSAANGEEGLRQIREFKPDLVICDVMMPVLDGFGVLQQIRQDPDLATLPFVFLTAKAERVDFRSGMDLGADDYLTKPFTHDDLLRMIHTRLGAKSAVEDKTQQQLSALRSSISTALPRELGAPMREVLRLATTLIEEAETLGPEEVVTLAKAIHRSAQRTARLTQNVMLFAKLERLSPEQISAQTLQHQRTDRADSVITEIAQTLAADYLREDDLEISLERLEVPMSEAQLRKVCEELLDNAFKFSEVGTPIKIFGSHSDGKVTFYVIDYGQGMTADEIAHVGAYLQFEPESEATGTGLGLTIAKRLVELHRGDVLIESIPGQQTIVRVALPD</sequence>
<comment type="catalytic activity">
    <reaction evidence="1">
        <text>ATP + protein L-histidine = ADP + protein N-phospho-L-histidine.</text>
        <dbReference type="EC" id="2.7.13.3"/>
    </reaction>
</comment>
<comment type="caution">
    <text evidence="9">The sequence shown here is derived from an EMBL/GenBank/DDBJ whole genome shotgun (WGS) entry which is preliminary data.</text>
</comment>
<feature type="domain" description="Response regulatory" evidence="8">
    <location>
        <begin position="3"/>
        <end position="119"/>
    </location>
</feature>
<dbReference type="Gene3D" id="3.40.50.2300">
    <property type="match status" value="1"/>
</dbReference>
<keyword evidence="5" id="KW-0902">Two-component regulatory system</keyword>
<keyword evidence="4" id="KW-0808">Transferase</keyword>
<dbReference type="InterPro" id="IPR005467">
    <property type="entry name" value="His_kinase_dom"/>
</dbReference>
<dbReference type="SUPFAM" id="SSF52172">
    <property type="entry name" value="CheY-like"/>
    <property type="match status" value="1"/>
</dbReference>
<evidence type="ECO:0000256" key="4">
    <source>
        <dbReference type="ARBA" id="ARBA00022777"/>
    </source>
</evidence>
<proteinExistence type="predicted"/>
<dbReference type="PANTHER" id="PTHR43547:SF2">
    <property type="entry name" value="HYBRID SIGNAL TRANSDUCTION HISTIDINE KINASE C"/>
    <property type="match status" value="1"/>
</dbReference>
<evidence type="ECO:0000256" key="1">
    <source>
        <dbReference type="ARBA" id="ARBA00000085"/>
    </source>
</evidence>
<dbReference type="InterPro" id="IPR036890">
    <property type="entry name" value="HATPase_C_sf"/>
</dbReference>
<dbReference type="PANTHER" id="PTHR43547">
    <property type="entry name" value="TWO-COMPONENT HISTIDINE KINASE"/>
    <property type="match status" value="1"/>
</dbReference>
<dbReference type="PROSITE" id="PS50109">
    <property type="entry name" value="HIS_KIN"/>
    <property type="match status" value="1"/>
</dbReference>
<dbReference type="PRINTS" id="PR00344">
    <property type="entry name" value="BCTRLSENSOR"/>
</dbReference>
<keyword evidence="3 6" id="KW-0597">Phosphoprotein</keyword>
<dbReference type="SUPFAM" id="SSF55874">
    <property type="entry name" value="ATPase domain of HSP90 chaperone/DNA topoisomerase II/histidine kinase"/>
    <property type="match status" value="1"/>
</dbReference>
<feature type="modified residue" description="4-aspartylphosphate" evidence="6">
    <location>
        <position position="52"/>
    </location>
</feature>
<evidence type="ECO:0000259" key="8">
    <source>
        <dbReference type="PROSITE" id="PS50110"/>
    </source>
</evidence>
<dbReference type="SUPFAM" id="SSF47384">
    <property type="entry name" value="Homodimeric domain of signal transducing histidine kinase"/>
    <property type="match status" value="1"/>
</dbReference>
<dbReference type="Pfam" id="PF02518">
    <property type="entry name" value="HATPase_c"/>
    <property type="match status" value="1"/>
</dbReference>
<dbReference type="AlphaFoldDB" id="A0A2W4YBV3"/>
<reference evidence="9 10" key="2">
    <citation type="submission" date="2018-06" db="EMBL/GenBank/DDBJ databases">
        <title>Metagenomic assembly of (sub)arctic Cyanobacteria and their associated microbiome from non-axenic cultures.</title>
        <authorList>
            <person name="Baurain D."/>
        </authorList>
    </citation>
    <scope>NUCLEOTIDE SEQUENCE [LARGE SCALE GENOMIC DNA]</scope>
    <source>
        <strain evidence="9">ULC041bin1</strain>
    </source>
</reference>
<dbReference type="GO" id="GO:0000155">
    <property type="term" value="F:phosphorelay sensor kinase activity"/>
    <property type="evidence" value="ECO:0007669"/>
    <property type="project" value="InterPro"/>
</dbReference>
<evidence type="ECO:0000256" key="2">
    <source>
        <dbReference type="ARBA" id="ARBA00012438"/>
    </source>
</evidence>
<evidence type="ECO:0000256" key="5">
    <source>
        <dbReference type="ARBA" id="ARBA00023012"/>
    </source>
</evidence>
<evidence type="ECO:0000313" key="10">
    <source>
        <dbReference type="Proteomes" id="UP000249081"/>
    </source>
</evidence>
<dbReference type="InterPro" id="IPR036097">
    <property type="entry name" value="HisK_dim/P_sf"/>
</dbReference>
<dbReference type="Gene3D" id="3.30.565.10">
    <property type="entry name" value="Histidine kinase-like ATPase, C-terminal domain"/>
    <property type="match status" value="1"/>
</dbReference>
<organism evidence="9 10">
    <name type="scientific">Shackletoniella antarctica</name>
    <dbReference type="NCBI Taxonomy" id="268115"/>
    <lineage>
        <taxon>Bacteria</taxon>
        <taxon>Bacillati</taxon>
        <taxon>Cyanobacteriota</taxon>
        <taxon>Cyanophyceae</taxon>
        <taxon>Oculatellales</taxon>
        <taxon>Oculatellaceae</taxon>
        <taxon>Shackletoniella</taxon>
    </lineage>
</organism>
<evidence type="ECO:0000256" key="6">
    <source>
        <dbReference type="PROSITE-ProRule" id="PRU00169"/>
    </source>
</evidence>
<dbReference type="InterPro" id="IPR003594">
    <property type="entry name" value="HATPase_dom"/>
</dbReference>
<dbReference type="InterPro" id="IPR004358">
    <property type="entry name" value="Sig_transdc_His_kin-like_C"/>
</dbReference>
<protein>
    <recommendedName>
        <fullName evidence="2">histidine kinase</fullName>
        <ecNumber evidence="2">2.7.13.3</ecNumber>
    </recommendedName>
</protein>
<dbReference type="EC" id="2.7.13.3" evidence="2"/>
<dbReference type="SMART" id="SM00448">
    <property type="entry name" value="REC"/>
    <property type="match status" value="1"/>
</dbReference>
<feature type="domain" description="Histidine kinase" evidence="7">
    <location>
        <begin position="143"/>
        <end position="361"/>
    </location>
</feature>
<evidence type="ECO:0000256" key="3">
    <source>
        <dbReference type="ARBA" id="ARBA00022553"/>
    </source>
</evidence>
<accession>A0A2W4YBV3</accession>